<comment type="caution">
    <text evidence="2">The sequence shown here is derived from an EMBL/GenBank/DDBJ whole genome shotgun (WGS) entry which is preliminary data.</text>
</comment>
<dbReference type="RefSeq" id="WP_183995683.1">
    <property type="nucleotide sequence ID" value="NZ_JACIEH010000001.1"/>
</dbReference>
<accession>A0A7W6NV69</accession>
<feature type="signal peptide" evidence="1">
    <location>
        <begin position="1"/>
        <end position="23"/>
    </location>
</feature>
<keyword evidence="3" id="KW-1185">Reference proteome</keyword>
<dbReference type="AlphaFoldDB" id="A0A7W6NV69"/>
<proteinExistence type="predicted"/>
<name>A0A7W6NV69_9SPHN</name>
<reference evidence="2 3" key="1">
    <citation type="submission" date="2020-08" db="EMBL/GenBank/DDBJ databases">
        <title>Genomic Encyclopedia of Type Strains, Phase IV (KMG-IV): sequencing the most valuable type-strain genomes for metagenomic binning, comparative biology and taxonomic classification.</title>
        <authorList>
            <person name="Goeker M."/>
        </authorList>
    </citation>
    <scope>NUCLEOTIDE SEQUENCE [LARGE SCALE GENOMIC DNA]</scope>
    <source>
        <strain evidence="2 3">DSM 101806</strain>
    </source>
</reference>
<dbReference type="Proteomes" id="UP000557392">
    <property type="component" value="Unassembled WGS sequence"/>
</dbReference>
<keyword evidence="1" id="KW-0732">Signal</keyword>
<gene>
    <name evidence="2" type="ORF">GGR46_001307</name>
</gene>
<evidence type="ECO:0000256" key="1">
    <source>
        <dbReference type="SAM" id="SignalP"/>
    </source>
</evidence>
<sequence>MRTRLRLTSLILFSAFGVSLAHAQEAAKPAPAQDGSIVVTGQGLKPIKRAQRYIRQVLDVDDGQLSRFIEPVCPEVIGLPDRFKAPIENRFRIVAGAASVRLAPETCKSNLMIVFADNADALIETMRTRRNPVFANLDEGALQDAFKAGPIHAWRLVVTRDEAGNMTNSGTDTDPDNPPVMEGDTQAITINAVVVMDRKVALGKSVRQLADYVVMRTLVGARPPAKGSIAAPSILSLFDPAVTPVPGEITDMDIGLLAGLYKLRNPYEQGGDQAWRISRGMASGKQR</sequence>
<organism evidence="2 3">
    <name type="scientific">Sphingomonas kyeonggiensis</name>
    <dbReference type="NCBI Taxonomy" id="1268553"/>
    <lineage>
        <taxon>Bacteria</taxon>
        <taxon>Pseudomonadati</taxon>
        <taxon>Pseudomonadota</taxon>
        <taxon>Alphaproteobacteria</taxon>
        <taxon>Sphingomonadales</taxon>
        <taxon>Sphingomonadaceae</taxon>
        <taxon>Sphingomonas</taxon>
    </lineage>
</organism>
<dbReference type="EMBL" id="JACIEH010000001">
    <property type="protein sequence ID" value="MBB4097774.1"/>
    <property type="molecule type" value="Genomic_DNA"/>
</dbReference>
<evidence type="ECO:0000313" key="2">
    <source>
        <dbReference type="EMBL" id="MBB4097774.1"/>
    </source>
</evidence>
<evidence type="ECO:0000313" key="3">
    <source>
        <dbReference type="Proteomes" id="UP000557392"/>
    </source>
</evidence>
<protein>
    <recommendedName>
        <fullName evidence="4">DUF2927 domain-containing protein</fullName>
    </recommendedName>
</protein>
<evidence type="ECO:0008006" key="4">
    <source>
        <dbReference type="Google" id="ProtNLM"/>
    </source>
</evidence>
<feature type="chain" id="PRO_5031029991" description="DUF2927 domain-containing protein" evidence="1">
    <location>
        <begin position="24"/>
        <end position="287"/>
    </location>
</feature>